<sequence>MQAGHAGLKGNADHIHIVAVAGDKLPFRDATHRLDLIAHPRGLFEIQRLAGVLHALNQLMQHLLILTGQKQPHIVNLLPVLFFAHQAGDTRAKTAADLILQTRARAVTVNAVFTLANGKQLLQQRQRFTHGIRVGERAKIFALGVFGAAVNGKPRMGIGAQKDQRIRFIVAQKNIISRLI</sequence>
<gene>
    <name evidence="1" type="ORF">NCTC9419_04675</name>
</gene>
<protein>
    <submittedName>
        <fullName evidence="1">Uncharacterized protein</fullName>
    </submittedName>
</protein>
<reference evidence="1 2" key="1">
    <citation type="submission" date="2018-12" db="EMBL/GenBank/DDBJ databases">
        <authorList>
            <consortium name="Pathogen Informatics"/>
        </authorList>
    </citation>
    <scope>NUCLEOTIDE SEQUENCE [LARGE SCALE GENOMIC DNA]</scope>
    <source>
        <strain evidence="1 2">NCTC9419</strain>
    </source>
</reference>
<accession>A0A3S4GFA2</accession>
<dbReference type="AlphaFoldDB" id="A0A3S4GFA2"/>
<name>A0A3S4GFA2_SERRU</name>
<organism evidence="1 2">
    <name type="scientific">Serratia rubidaea</name>
    <name type="common">Serratia marinorubra</name>
    <dbReference type="NCBI Taxonomy" id="61652"/>
    <lineage>
        <taxon>Bacteria</taxon>
        <taxon>Pseudomonadati</taxon>
        <taxon>Pseudomonadota</taxon>
        <taxon>Gammaproteobacteria</taxon>
        <taxon>Enterobacterales</taxon>
        <taxon>Yersiniaceae</taxon>
        <taxon>Serratia</taxon>
    </lineage>
</organism>
<proteinExistence type="predicted"/>
<dbReference type="Proteomes" id="UP000271603">
    <property type="component" value="Chromosome"/>
</dbReference>
<evidence type="ECO:0000313" key="1">
    <source>
        <dbReference type="EMBL" id="VEA73056.1"/>
    </source>
</evidence>
<evidence type="ECO:0000313" key="2">
    <source>
        <dbReference type="Proteomes" id="UP000271603"/>
    </source>
</evidence>
<dbReference type="EMBL" id="LR134155">
    <property type="protein sequence ID" value="VEA73056.1"/>
    <property type="molecule type" value="Genomic_DNA"/>
</dbReference>